<evidence type="ECO:0000256" key="4">
    <source>
        <dbReference type="ARBA" id="ARBA00022618"/>
    </source>
</evidence>
<evidence type="ECO:0000256" key="9">
    <source>
        <dbReference type="ARBA" id="ARBA00023212"/>
    </source>
</evidence>
<dbReference type="EMBL" id="CAJMWY010000627">
    <property type="protein sequence ID" value="CAE6441530.1"/>
    <property type="molecule type" value="Genomic_DNA"/>
</dbReference>
<keyword evidence="2" id="KW-0963">Cytoplasm</keyword>
<keyword evidence="8" id="KW-0175">Coiled coil</keyword>
<evidence type="ECO:0000256" key="8">
    <source>
        <dbReference type="ARBA" id="ARBA00023054"/>
    </source>
</evidence>
<evidence type="ECO:0000256" key="11">
    <source>
        <dbReference type="PROSITE-ProRule" id="PRU00221"/>
    </source>
</evidence>
<dbReference type="CDD" id="cd00200">
    <property type="entry name" value="WD40"/>
    <property type="match status" value="1"/>
</dbReference>
<dbReference type="InterPro" id="IPR001680">
    <property type="entry name" value="WD40_rpt"/>
</dbReference>
<dbReference type="InterPro" id="IPR037190">
    <property type="entry name" value="LIS1_N"/>
</dbReference>
<keyword evidence="1" id="KW-0813">Transport</keyword>
<feature type="repeat" description="WD" evidence="11">
    <location>
        <begin position="167"/>
        <end position="199"/>
    </location>
</feature>
<dbReference type="Pfam" id="PF00400">
    <property type="entry name" value="WD40"/>
    <property type="match status" value="7"/>
</dbReference>
<dbReference type="Gene3D" id="1.20.960.30">
    <property type="match status" value="1"/>
</dbReference>
<evidence type="ECO:0000313" key="13">
    <source>
        <dbReference type="EMBL" id="CAE6441530.1"/>
    </source>
</evidence>
<dbReference type="AlphaFoldDB" id="A0A8H3AVI2"/>
<dbReference type="PROSITE" id="PS50896">
    <property type="entry name" value="LISH"/>
    <property type="match status" value="1"/>
</dbReference>
<dbReference type="Gene3D" id="2.130.10.10">
    <property type="entry name" value="YVTN repeat-like/Quinoprotein amine dehydrogenase"/>
    <property type="match status" value="1"/>
</dbReference>
<dbReference type="PRINTS" id="PR00320">
    <property type="entry name" value="GPROTEINBRPT"/>
</dbReference>
<feature type="repeat" description="WD" evidence="11">
    <location>
        <begin position="357"/>
        <end position="398"/>
    </location>
</feature>
<dbReference type="InterPro" id="IPR056795">
    <property type="entry name" value="PAC1-like_LisH-like_dom"/>
</dbReference>
<dbReference type="GO" id="GO:0030621">
    <property type="term" value="F:U4 snRNA binding"/>
    <property type="evidence" value="ECO:0007669"/>
    <property type="project" value="TreeGrafter"/>
</dbReference>
<dbReference type="GO" id="GO:0046540">
    <property type="term" value="C:U4/U6 x U5 tri-snRNP complex"/>
    <property type="evidence" value="ECO:0007669"/>
    <property type="project" value="TreeGrafter"/>
</dbReference>
<evidence type="ECO:0000256" key="10">
    <source>
        <dbReference type="ARBA" id="ARBA00023306"/>
    </source>
</evidence>
<accession>A0A8H3AVI2</accession>
<organism evidence="13 14">
    <name type="scientific">Rhizoctonia solani</name>
    <dbReference type="NCBI Taxonomy" id="456999"/>
    <lineage>
        <taxon>Eukaryota</taxon>
        <taxon>Fungi</taxon>
        <taxon>Dikarya</taxon>
        <taxon>Basidiomycota</taxon>
        <taxon>Agaricomycotina</taxon>
        <taxon>Agaricomycetes</taxon>
        <taxon>Cantharellales</taxon>
        <taxon>Ceratobasidiaceae</taxon>
        <taxon>Rhizoctonia</taxon>
    </lineage>
</organism>
<keyword evidence="6" id="KW-0677">Repeat</keyword>
<proteinExistence type="inferred from homology"/>
<feature type="repeat" description="WD" evidence="11">
    <location>
        <begin position="252"/>
        <end position="293"/>
    </location>
</feature>
<evidence type="ECO:0000256" key="3">
    <source>
        <dbReference type="ARBA" id="ARBA00022574"/>
    </source>
</evidence>
<evidence type="ECO:0000259" key="12">
    <source>
        <dbReference type="Pfam" id="PF24951"/>
    </source>
</evidence>
<dbReference type="PROSITE" id="PS00678">
    <property type="entry name" value="WD_REPEATS_1"/>
    <property type="match status" value="2"/>
</dbReference>
<dbReference type="HAMAP" id="MF_03141">
    <property type="entry name" value="lis1"/>
    <property type="match status" value="1"/>
</dbReference>
<dbReference type="SMART" id="SM00320">
    <property type="entry name" value="WD40"/>
    <property type="match status" value="7"/>
</dbReference>
<evidence type="ECO:0000256" key="5">
    <source>
        <dbReference type="ARBA" id="ARBA00022701"/>
    </source>
</evidence>
<evidence type="ECO:0000256" key="2">
    <source>
        <dbReference type="ARBA" id="ARBA00022490"/>
    </source>
</evidence>
<dbReference type="SUPFAM" id="SSF109925">
    <property type="entry name" value="Lissencephaly-1 protein (Lis-1, PAF-AH alpha) N-terminal domain"/>
    <property type="match status" value="1"/>
</dbReference>
<dbReference type="GO" id="GO:0007154">
    <property type="term" value="P:cell communication"/>
    <property type="evidence" value="ECO:0007669"/>
    <property type="project" value="UniProtKB-ARBA"/>
</dbReference>
<feature type="repeat" description="WD" evidence="11">
    <location>
        <begin position="210"/>
        <end position="251"/>
    </location>
</feature>
<dbReference type="InterPro" id="IPR019775">
    <property type="entry name" value="WD40_repeat_CS"/>
</dbReference>
<dbReference type="FunFam" id="2.130.10.10:FF:000342">
    <property type="entry name" value="Nuclear distribution protein PAC1"/>
    <property type="match status" value="1"/>
</dbReference>
<dbReference type="GO" id="GO:0051301">
    <property type="term" value="P:cell division"/>
    <property type="evidence" value="ECO:0007669"/>
    <property type="project" value="UniProtKB-KW"/>
</dbReference>
<dbReference type="Pfam" id="PF24951">
    <property type="entry name" value="LisH_PAC1"/>
    <property type="match status" value="1"/>
</dbReference>
<dbReference type="PROSITE" id="PS50294">
    <property type="entry name" value="WD_REPEATS_REGION"/>
    <property type="match status" value="5"/>
</dbReference>
<gene>
    <name evidence="13" type="ORF">RDB_LOCUS41195</name>
</gene>
<dbReference type="PIRSF" id="PIRSF037647">
    <property type="entry name" value="Dynein_regulator_Lis1"/>
    <property type="match status" value="1"/>
</dbReference>
<protein>
    <recommendedName>
        <fullName evidence="12">PAC1-like LisH-like dimerisation domain-containing protein</fullName>
    </recommendedName>
</protein>
<dbReference type="PANTHER" id="PTHR19846:SF0">
    <property type="entry name" value="PRE-MRNA PROCESSING FACTOR 4"/>
    <property type="match status" value="1"/>
</dbReference>
<dbReference type="GO" id="GO:0005874">
    <property type="term" value="C:microtubule"/>
    <property type="evidence" value="ECO:0007669"/>
    <property type="project" value="UniProtKB-KW"/>
</dbReference>
<feature type="domain" description="PAC1-like LisH-like dimerisation" evidence="12">
    <location>
        <begin position="27"/>
        <end position="58"/>
    </location>
</feature>
<dbReference type="Proteomes" id="UP000663861">
    <property type="component" value="Unassembled WGS sequence"/>
</dbReference>
<keyword evidence="10" id="KW-0131">Cell cycle</keyword>
<dbReference type="PROSITE" id="PS50082">
    <property type="entry name" value="WD_REPEATS_2"/>
    <property type="match status" value="6"/>
</dbReference>
<sequence length="439" mass="49004">QKITFRFHSLSSVVRLSCSGGMSQLTERQKDELHKSILDYLYSAGLTQSYEALLEETGCAFTPDPKARHAGLLEKKWTSVIRLQKKIMDLENRNAALTEEVSAAPRRGGASQTDWVPRAPAAYTLTGHRAQVTRVAFHPLYSLLASASEDATIKLWDWETGDLERTLKGHVRSVHDLEFDSKGRWLVSCGSDMSIRLWDGEKEWVQARTFVDHDHSVHAVRFLPGDSVFVSASRDRTVKMWSVESGHCIKTIQAHDDWIRSVTPSEDGKLLATCSNDHTARVWDVSTAENKMEMRGHENVVETVVFAPVVAYAAIHELASIEGGDKNKAPGQYIATCSRDRTIKIWSCATGQCLKTLAGHDNWVRALVFHPNGQLLLSACDDKTIRIWDLKTGRCTKTIEAHDHFVTSLAWGRADAGEGRRVNVCASGSVDQRVKVWLP</sequence>
<evidence type="ECO:0000256" key="7">
    <source>
        <dbReference type="ARBA" id="ARBA00022776"/>
    </source>
</evidence>
<evidence type="ECO:0000256" key="6">
    <source>
        <dbReference type="ARBA" id="ARBA00022737"/>
    </source>
</evidence>
<dbReference type="GO" id="GO:0017070">
    <property type="term" value="F:U6 snRNA binding"/>
    <property type="evidence" value="ECO:0007669"/>
    <property type="project" value="TreeGrafter"/>
</dbReference>
<keyword evidence="3 11" id="KW-0853">WD repeat</keyword>
<keyword evidence="5" id="KW-0493">Microtubule</keyword>
<dbReference type="GO" id="GO:0023052">
    <property type="term" value="P:signaling"/>
    <property type="evidence" value="ECO:0007669"/>
    <property type="project" value="UniProtKB-ARBA"/>
</dbReference>
<name>A0A8H3AVI2_9AGAM</name>
<dbReference type="InterPro" id="IPR036322">
    <property type="entry name" value="WD40_repeat_dom_sf"/>
</dbReference>
<keyword evidence="4" id="KW-0132">Cell division</keyword>
<dbReference type="InterPro" id="IPR020472">
    <property type="entry name" value="WD40_PAC1"/>
</dbReference>
<dbReference type="SMART" id="SM00667">
    <property type="entry name" value="LisH"/>
    <property type="match status" value="1"/>
</dbReference>
<comment type="caution">
    <text evidence="13">The sequence shown here is derived from an EMBL/GenBank/DDBJ whole genome shotgun (WGS) entry which is preliminary data.</text>
</comment>
<feature type="non-terminal residue" evidence="13">
    <location>
        <position position="1"/>
    </location>
</feature>
<keyword evidence="9" id="KW-0206">Cytoskeleton</keyword>
<dbReference type="InterPro" id="IPR017252">
    <property type="entry name" value="Dynein_regulator_LIS1"/>
</dbReference>
<dbReference type="PANTHER" id="PTHR19846">
    <property type="entry name" value="WD40 REPEAT PROTEIN"/>
    <property type="match status" value="1"/>
</dbReference>
<keyword evidence="7" id="KW-0498">Mitosis</keyword>
<evidence type="ECO:0000256" key="1">
    <source>
        <dbReference type="ARBA" id="ARBA00022448"/>
    </source>
</evidence>
<evidence type="ECO:0000313" key="14">
    <source>
        <dbReference type="Proteomes" id="UP000663861"/>
    </source>
</evidence>
<dbReference type="InterPro" id="IPR015943">
    <property type="entry name" value="WD40/YVTN_repeat-like_dom_sf"/>
</dbReference>
<dbReference type="GO" id="GO:0000398">
    <property type="term" value="P:mRNA splicing, via spliceosome"/>
    <property type="evidence" value="ECO:0007669"/>
    <property type="project" value="TreeGrafter"/>
</dbReference>
<reference evidence="13" key="1">
    <citation type="submission" date="2021-01" db="EMBL/GenBank/DDBJ databases">
        <authorList>
            <person name="Kaushik A."/>
        </authorList>
    </citation>
    <scope>NUCLEOTIDE SEQUENCE</scope>
    <source>
        <strain evidence="13">AG4-RS23</strain>
    </source>
</reference>
<feature type="repeat" description="WD" evidence="11">
    <location>
        <begin position="125"/>
        <end position="166"/>
    </location>
</feature>
<dbReference type="SUPFAM" id="SSF50978">
    <property type="entry name" value="WD40 repeat-like"/>
    <property type="match status" value="1"/>
</dbReference>
<dbReference type="FunFam" id="1.20.960.30:FF:000002">
    <property type="entry name" value="Platelet-activating factor acetylhydrolase ib"/>
    <property type="match status" value="1"/>
</dbReference>
<feature type="repeat" description="WD" evidence="11">
    <location>
        <begin position="331"/>
        <end position="356"/>
    </location>
</feature>
<dbReference type="InterPro" id="IPR006594">
    <property type="entry name" value="LisH"/>
</dbReference>